<feature type="compositionally biased region" description="Polar residues" evidence="1">
    <location>
        <begin position="159"/>
        <end position="182"/>
    </location>
</feature>
<accession>A0A8T0L5T2</accession>
<reference evidence="2 3" key="1">
    <citation type="submission" date="2020-05" db="EMBL/GenBank/DDBJ databases">
        <title>Vigna angularis (adzuki bean) Var. LongXiaoDou No. 4 denovo assembly.</title>
        <authorList>
            <person name="Xiang H."/>
        </authorList>
    </citation>
    <scope>NUCLEOTIDE SEQUENCE [LARGE SCALE GENOMIC DNA]</scope>
    <source>
        <tissue evidence="2">Leaf</tissue>
    </source>
</reference>
<proteinExistence type="predicted"/>
<dbReference type="EMBL" id="JABFOF010000002">
    <property type="protein sequence ID" value="KAG2405673.1"/>
    <property type="molecule type" value="Genomic_DNA"/>
</dbReference>
<organism evidence="2 3">
    <name type="scientific">Phaseolus angularis</name>
    <name type="common">Azuki bean</name>
    <name type="synonym">Vigna angularis</name>
    <dbReference type="NCBI Taxonomy" id="3914"/>
    <lineage>
        <taxon>Eukaryota</taxon>
        <taxon>Viridiplantae</taxon>
        <taxon>Streptophyta</taxon>
        <taxon>Embryophyta</taxon>
        <taxon>Tracheophyta</taxon>
        <taxon>Spermatophyta</taxon>
        <taxon>Magnoliopsida</taxon>
        <taxon>eudicotyledons</taxon>
        <taxon>Gunneridae</taxon>
        <taxon>Pentapetalae</taxon>
        <taxon>rosids</taxon>
        <taxon>fabids</taxon>
        <taxon>Fabales</taxon>
        <taxon>Fabaceae</taxon>
        <taxon>Papilionoideae</taxon>
        <taxon>50 kb inversion clade</taxon>
        <taxon>NPAAA clade</taxon>
        <taxon>indigoferoid/millettioid clade</taxon>
        <taxon>Phaseoleae</taxon>
        <taxon>Vigna</taxon>
    </lineage>
</organism>
<feature type="compositionally biased region" description="Basic and acidic residues" evidence="1">
    <location>
        <begin position="1"/>
        <end position="18"/>
    </location>
</feature>
<sequence>MRGSETDMGKGNGEERNPTNKAYTESDCPYHCVSRVSGGVENCGSSICDHGGVFRNESAALHESLQTQSEVNAVFIDHLRINNNKNQFLPKRSSFPRLGDGANNVELERCLSLPDGPSNYRTKLRGGNLELGPFRKNRSNRGCLFMVNNGNGVSSSGSQIQPTVASDGFQNPYSEPDTNGSQSQFELNMKDYLNRSYIEDNDFICDFDNLLP</sequence>
<feature type="region of interest" description="Disordered" evidence="1">
    <location>
        <begin position="1"/>
        <end position="22"/>
    </location>
</feature>
<comment type="caution">
    <text evidence="2">The sequence shown here is derived from an EMBL/GenBank/DDBJ whole genome shotgun (WGS) entry which is preliminary data.</text>
</comment>
<dbReference type="Proteomes" id="UP000743370">
    <property type="component" value="Unassembled WGS sequence"/>
</dbReference>
<feature type="region of interest" description="Disordered" evidence="1">
    <location>
        <begin position="154"/>
        <end position="182"/>
    </location>
</feature>
<name>A0A8T0L5T2_PHAAN</name>
<evidence type="ECO:0000313" key="3">
    <source>
        <dbReference type="Proteomes" id="UP000743370"/>
    </source>
</evidence>
<dbReference type="AlphaFoldDB" id="A0A8T0L5T2"/>
<evidence type="ECO:0000313" key="2">
    <source>
        <dbReference type="EMBL" id="KAG2405673.1"/>
    </source>
</evidence>
<evidence type="ECO:0000256" key="1">
    <source>
        <dbReference type="SAM" id="MobiDB-lite"/>
    </source>
</evidence>
<protein>
    <submittedName>
        <fullName evidence="2">Uncharacterized protein</fullName>
    </submittedName>
</protein>
<gene>
    <name evidence="2" type="ORF">HKW66_Vig0049280</name>
</gene>